<comment type="caution">
    <text evidence="1">The sequence shown here is derived from an EMBL/GenBank/DDBJ whole genome shotgun (WGS) entry which is preliminary data.</text>
</comment>
<organism evidence="1 2">
    <name type="scientific">Halobacterium bonnevillei</name>
    <dbReference type="NCBI Taxonomy" id="2692200"/>
    <lineage>
        <taxon>Archaea</taxon>
        <taxon>Methanobacteriati</taxon>
        <taxon>Methanobacteriota</taxon>
        <taxon>Stenosarchaea group</taxon>
        <taxon>Halobacteria</taxon>
        <taxon>Halobacteriales</taxon>
        <taxon>Halobacteriaceae</taxon>
        <taxon>Halobacterium</taxon>
    </lineage>
</organism>
<name>A0A6B0SRK1_9EURY</name>
<protein>
    <recommendedName>
        <fullName evidence="3">Sulfatase N-terminal domain-containing protein</fullName>
    </recommendedName>
</protein>
<dbReference type="Gene3D" id="3.40.720.10">
    <property type="entry name" value="Alkaline Phosphatase, subunit A"/>
    <property type="match status" value="1"/>
</dbReference>
<evidence type="ECO:0000313" key="2">
    <source>
        <dbReference type="Proteomes" id="UP000471521"/>
    </source>
</evidence>
<evidence type="ECO:0008006" key="3">
    <source>
        <dbReference type="Google" id="ProtNLM"/>
    </source>
</evidence>
<dbReference type="EMBL" id="WUUU01000033">
    <property type="protein sequence ID" value="MXR20229.1"/>
    <property type="molecule type" value="Genomic_DNA"/>
</dbReference>
<gene>
    <name evidence="1" type="ORF">GRX66_06290</name>
</gene>
<dbReference type="InterPro" id="IPR017850">
    <property type="entry name" value="Alkaline_phosphatase_core_sf"/>
</dbReference>
<proteinExistence type="predicted"/>
<keyword evidence="2" id="KW-1185">Reference proteome</keyword>
<dbReference type="SUPFAM" id="SSF53649">
    <property type="entry name" value="Alkaline phosphatase-like"/>
    <property type="match status" value="2"/>
</dbReference>
<dbReference type="Proteomes" id="UP000471521">
    <property type="component" value="Unassembled WGS sequence"/>
</dbReference>
<sequence length="312" mass="35978">MLPIRKVADIYREEGLREVLSRARDWAGYGLVKRLQGPKEGVNVVEEDWDNLIILDACRYDAFESVNNLSGRLERRTSQAAVTWSFLKQNFENRQLYDSVYVAANAVVGENVDRLDVFKLVGLWKSSDQDRYDVVEPTTVVQEALSQNEKYPDKRLIVHFLQPHTPFLLRDGERIPADSPYRNFDAVRRGDVSESEIRQVYEENVTNVLNHVEKLVENLDGKTVVTADHGELLGEGIGLVNSVLHPRWPFSHRRNFKYGHYSHIRMPELVEVPWLVIDSEQRRDIVAADKPEGMDMETDSIKQQLEALGYRT</sequence>
<accession>A0A6B0SRK1</accession>
<dbReference type="RefSeq" id="WP_159525784.1">
    <property type="nucleotide sequence ID" value="NZ_WUUU01000033.1"/>
</dbReference>
<dbReference type="AlphaFoldDB" id="A0A6B0SRK1"/>
<evidence type="ECO:0000313" key="1">
    <source>
        <dbReference type="EMBL" id="MXR20229.1"/>
    </source>
</evidence>
<reference evidence="1 2" key="1">
    <citation type="submission" date="2019-12" db="EMBL/GenBank/DDBJ databases">
        <title>Isolation and characterization of three novel carbon monoxide-oxidizing members of Halobacteria from salione crusts and soils.</title>
        <authorList>
            <person name="Myers M.R."/>
            <person name="King G.M."/>
        </authorList>
    </citation>
    <scope>NUCLEOTIDE SEQUENCE [LARGE SCALE GENOMIC DNA]</scope>
    <source>
        <strain evidence="1 2">PCN9</strain>
    </source>
</reference>
<dbReference type="OrthoDB" id="251536at2157"/>